<keyword evidence="2" id="KW-0378">Hydrolase</keyword>
<dbReference type="InterPro" id="IPR004843">
    <property type="entry name" value="Calcineurin-like_PHP"/>
</dbReference>
<dbReference type="PIRSF" id="PIRSF033093">
    <property type="entry name" value="UCP_ML1119"/>
    <property type="match status" value="1"/>
</dbReference>
<dbReference type="SUPFAM" id="SSF56300">
    <property type="entry name" value="Metallo-dependent phosphatases"/>
    <property type="match status" value="1"/>
</dbReference>
<dbReference type="InterPro" id="IPR014577">
    <property type="entry name" value="UCP033093_metalloPase"/>
</dbReference>
<sequence>MRFSFLHSADWQIGKRFGSFPGDKPAVLRDQRLQAVDRLAQTATAAGCSAVLVAGDVFDAETIPEAQGEQLMARLRAYPALAWHLLPGNHDPARAGGVWAGIISGGLPQNVFVHVEPKAVDVAPGVVLLPAPLTSKRTSTDPTAWMDAAASPSGTLRVGLAHGSVQGFGSAGEANVPIDPARCKKAGLDYLALGDWHGTTRISDRVWYSGTPEPDGFRDNDPGNALIVRLEGNAPPAVERVPTAHFTWRRREQKIDGAHSLDPAEAEVAALASAAGRSLMWLELSGTVPLAELARIEERLGKLAPRLFHLAFDLSGVAAFADAADLASLNSPALGDIAQRLRVMSEAGGSDAAVAGRALRRLFALARQAEAGV</sequence>
<dbReference type="InterPro" id="IPR041796">
    <property type="entry name" value="Mre11_N"/>
</dbReference>
<accession>A0A6I3KJB1</accession>
<dbReference type="Pfam" id="PF00149">
    <property type="entry name" value="Metallophos"/>
    <property type="match status" value="1"/>
</dbReference>
<keyword evidence="6" id="KW-1185">Reference proteome</keyword>
<comment type="caution">
    <text evidence="5">The sequence shown here is derived from an EMBL/GenBank/DDBJ whole genome shotgun (WGS) entry which is preliminary data.</text>
</comment>
<gene>
    <name evidence="5" type="ORF">GIW81_05680</name>
</gene>
<evidence type="ECO:0000313" key="5">
    <source>
        <dbReference type="EMBL" id="MTD93822.1"/>
    </source>
</evidence>
<evidence type="ECO:0000256" key="3">
    <source>
        <dbReference type="ARBA" id="ARBA00022839"/>
    </source>
</evidence>
<organism evidence="5 6">
    <name type="scientific">Hyphomicrobium album</name>
    <dbReference type="NCBI Taxonomy" id="2665159"/>
    <lineage>
        <taxon>Bacteria</taxon>
        <taxon>Pseudomonadati</taxon>
        <taxon>Pseudomonadota</taxon>
        <taxon>Alphaproteobacteria</taxon>
        <taxon>Hyphomicrobiales</taxon>
        <taxon>Hyphomicrobiaceae</taxon>
        <taxon>Hyphomicrobium</taxon>
    </lineage>
</organism>
<evidence type="ECO:0000259" key="4">
    <source>
        <dbReference type="Pfam" id="PF00149"/>
    </source>
</evidence>
<dbReference type="CDD" id="cd00840">
    <property type="entry name" value="MPP_Mre11_N"/>
    <property type="match status" value="1"/>
</dbReference>
<feature type="domain" description="Calcineurin-like phosphoesterase" evidence="4">
    <location>
        <begin position="4"/>
        <end position="96"/>
    </location>
</feature>
<dbReference type="InterPro" id="IPR029052">
    <property type="entry name" value="Metallo-depent_PP-like"/>
</dbReference>
<dbReference type="RefSeq" id="WP_154738324.1">
    <property type="nucleotide sequence ID" value="NZ_WMBQ01000001.1"/>
</dbReference>
<dbReference type="InterPro" id="IPR050535">
    <property type="entry name" value="DNA_Repair-Maintenance_Comp"/>
</dbReference>
<dbReference type="AlphaFoldDB" id="A0A6I3KJB1"/>
<dbReference type="GO" id="GO:0004527">
    <property type="term" value="F:exonuclease activity"/>
    <property type="evidence" value="ECO:0007669"/>
    <property type="project" value="UniProtKB-KW"/>
</dbReference>
<protein>
    <submittedName>
        <fullName evidence="5">DNA repair exonuclease</fullName>
    </submittedName>
</protein>
<dbReference type="Proteomes" id="UP000440694">
    <property type="component" value="Unassembled WGS sequence"/>
</dbReference>
<evidence type="ECO:0000256" key="2">
    <source>
        <dbReference type="ARBA" id="ARBA00022801"/>
    </source>
</evidence>
<keyword evidence="3 5" id="KW-0269">Exonuclease</keyword>
<proteinExistence type="predicted"/>
<dbReference type="EMBL" id="WMBQ01000001">
    <property type="protein sequence ID" value="MTD93822.1"/>
    <property type="molecule type" value="Genomic_DNA"/>
</dbReference>
<dbReference type="Gene3D" id="3.60.21.10">
    <property type="match status" value="1"/>
</dbReference>
<name>A0A6I3KJB1_9HYPH</name>
<dbReference type="PANTHER" id="PTHR30337:SF0">
    <property type="entry name" value="NUCLEASE SBCCD SUBUNIT D"/>
    <property type="match status" value="1"/>
</dbReference>
<evidence type="ECO:0000256" key="1">
    <source>
        <dbReference type="ARBA" id="ARBA00022722"/>
    </source>
</evidence>
<reference evidence="5 6" key="1">
    <citation type="submission" date="2019-11" db="EMBL/GenBank/DDBJ databases">
        <title>Identification of a novel strain.</title>
        <authorList>
            <person name="Xu Q."/>
            <person name="Wang G."/>
        </authorList>
    </citation>
    <scope>NUCLEOTIDE SEQUENCE [LARGE SCALE GENOMIC DNA]</scope>
    <source>
        <strain evidence="6">xq</strain>
    </source>
</reference>
<evidence type="ECO:0000313" key="6">
    <source>
        <dbReference type="Proteomes" id="UP000440694"/>
    </source>
</evidence>
<dbReference type="PANTHER" id="PTHR30337">
    <property type="entry name" value="COMPONENT OF ATP-DEPENDENT DSDNA EXONUCLEASE"/>
    <property type="match status" value="1"/>
</dbReference>
<keyword evidence="1" id="KW-0540">Nuclease</keyword>